<feature type="transmembrane region" description="Helical" evidence="5">
    <location>
        <begin position="164"/>
        <end position="186"/>
    </location>
</feature>
<comment type="caution">
    <text evidence="6">The sequence shown here is derived from an EMBL/GenBank/DDBJ whole genome shotgun (WGS) entry which is preliminary data.</text>
</comment>
<accession>A0A397W4Q7</accession>
<proteinExistence type="predicted"/>
<dbReference type="Proteomes" id="UP000266673">
    <property type="component" value="Unassembled WGS sequence"/>
</dbReference>
<feature type="transmembrane region" description="Helical" evidence="5">
    <location>
        <begin position="307"/>
        <end position="325"/>
    </location>
</feature>
<dbReference type="PANTHER" id="PTHR11785">
    <property type="entry name" value="AMINO ACID TRANSPORTER"/>
    <property type="match status" value="1"/>
</dbReference>
<feature type="transmembrane region" description="Helical" evidence="5">
    <location>
        <begin position="258"/>
        <end position="280"/>
    </location>
</feature>
<reference evidence="6 7" key="1">
    <citation type="submission" date="2018-06" db="EMBL/GenBank/DDBJ databases">
        <title>Comparative genomics reveals the genomic features of Rhizophagus irregularis, R. cerebriforme, R. diaphanum and Gigaspora rosea, and their symbiotic lifestyle signature.</title>
        <authorList>
            <person name="Morin E."/>
            <person name="San Clemente H."/>
            <person name="Chen E.C.H."/>
            <person name="De La Providencia I."/>
            <person name="Hainaut M."/>
            <person name="Kuo A."/>
            <person name="Kohler A."/>
            <person name="Murat C."/>
            <person name="Tang N."/>
            <person name="Roy S."/>
            <person name="Loubradou J."/>
            <person name="Henrissat B."/>
            <person name="Grigoriev I.V."/>
            <person name="Corradi N."/>
            <person name="Roux C."/>
            <person name="Martin F.M."/>
        </authorList>
    </citation>
    <scope>NUCLEOTIDE SEQUENCE [LARGE SCALE GENOMIC DNA]</scope>
    <source>
        <strain evidence="6 7">DAOM 194757</strain>
    </source>
</reference>
<dbReference type="STRING" id="44941.A0A397W4Q7"/>
<dbReference type="GO" id="GO:0016020">
    <property type="term" value="C:membrane"/>
    <property type="evidence" value="ECO:0007669"/>
    <property type="project" value="UniProtKB-SubCell"/>
</dbReference>
<gene>
    <name evidence="6" type="ORF">C2G38_2238751</name>
</gene>
<dbReference type="InterPro" id="IPR002293">
    <property type="entry name" value="AA/rel_permease1"/>
</dbReference>
<evidence type="ECO:0000256" key="3">
    <source>
        <dbReference type="ARBA" id="ARBA00022989"/>
    </source>
</evidence>
<dbReference type="EMBL" id="QKWP01000031">
    <property type="protein sequence ID" value="RIB29705.1"/>
    <property type="molecule type" value="Genomic_DNA"/>
</dbReference>
<feature type="transmembrane region" description="Helical" evidence="5">
    <location>
        <begin position="99"/>
        <end position="118"/>
    </location>
</feature>
<evidence type="ECO:0000256" key="5">
    <source>
        <dbReference type="SAM" id="Phobius"/>
    </source>
</evidence>
<organism evidence="6 7">
    <name type="scientific">Gigaspora rosea</name>
    <dbReference type="NCBI Taxonomy" id="44941"/>
    <lineage>
        <taxon>Eukaryota</taxon>
        <taxon>Fungi</taxon>
        <taxon>Fungi incertae sedis</taxon>
        <taxon>Mucoromycota</taxon>
        <taxon>Glomeromycotina</taxon>
        <taxon>Glomeromycetes</taxon>
        <taxon>Diversisporales</taxon>
        <taxon>Gigasporaceae</taxon>
        <taxon>Gigaspora</taxon>
    </lineage>
</organism>
<keyword evidence="4 5" id="KW-0472">Membrane</keyword>
<dbReference type="GO" id="GO:0015179">
    <property type="term" value="F:L-amino acid transmembrane transporter activity"/>
    <property type="evidence" value="ECO:0007669"/>
    <property type="project" value="TreeGrafter"/>
</dbReference>
<keyword evidence="2 5" id="KW-0812">Transmembrane</keyword>
<keyword evidence="7" id="KW-1185">Reference proteome</keyword>
<dbReference type="InterPro" id="IPR050598">
    <property type="entry name" value="AminoAcid_Transporter"/>
</dbReference>
<dbReference type="Pfam" id="PF13520">
    <property type="entry name" value="AA_permease_2"/>
    <property type="match status" value="1"/>
</dbReference>
<feature type="transmembrane region" description="Helical" evidence="5">
    <location>
        <begin position="44"/>
        <end position="68"/>
    </location>
</feature>
<dbReference type="PIRSF" id="PIRSF006060">
    <property type="entry name" value="AA_transporter"/>
    <property type="match status" value="1"/>
</dbReference>
<feature type="transmembrane region" description="Helical" evidence="5">
    <location>
        <begin position="382"/>
        <end position="402"/>
    </location>
</feature>
<sequence length="437" mass="49277">MDHMNYETNIPNYRMILGILYGVGININRILGKGIFNLDIIFKLVSPGIALVLFAFCAIISLLGGLIYNELGIRSLPHGIGEQKYITDAYPKERNLGHVFSYVIIFIILPGAMVADSYNCSQYILFVFRGYFNNDYDYIAVIISVLILLVITLYHVFSKRLPDIINLALAVIKVISLIIISMIGLVRLAGTDSDNWNNIFNTSSNFDAYGFGAYGNGLIQILYAYEGWNSVNYLIEEITIPESNNLVYPSHILKYSSLISIAISFLLYFFTNAAFITVLGNGLTRNEDIPIALRFGKELLDGTGEKLMSIIVAISSFGSVSIMSLKKKILDKMDKVPDNENANDKNKPFSISKYIILFYFLIIILIIIASLFPPEYGNVEYLIPYIISCVATILSFIFWYYLNPNQNERSDNENEEPNVQVNEVKGEVNISFNNEIK</sequence>
<dbReference type="AlphaFoldDB" id="A0A397W4Q7"/>
<keyword evidence="3 5" id="KW-1133">Transmembrane helix</keyword>
<feature type="transmembrane region" description="Helical" evidence="5">
    <location>
        <begin position="354"/>
        <end position="376"/>
    </location>
</feature>
<evidence type="ECO:0000256" key="1">
    <source>
        <dbReference type="ARBA" id="ARBA00004141"/>
    </source>
</evidence>
<evidence type="ECO:0000256" key="2">
    <source>
        <dbReference type="ARBA" id="ARBA00022692"/>
    </source>
</evidence>
<dbReference type="PANTHER" id="PTHR11785:SF512">
    <property type="entry name" value="SOBREMESA, ISOFORM B"/>
    <property type="match status" value="1"/>
</dbReference>
<evidence type="ECO:0000256" key="4">
    <source>
        <dbReference type="ARBA" id="ARBA00023136"/>
    </source>
</evidence>
<dbReference type="Gene3D" id="1.20.1740.10">
    <property type="entry name" value="Amino acid/polyamine transporter I"/>
    <property type="match status" value="1"/>
</dbReference>
<name>A0A397W4Q7_9GLOM</name>
<protein>
    <submittedName>
        <fullName evidence="6">Amino acid permease-domain-containing protein</fullName>
    </submittedName>
</protein>
<evidence type="ECO:0000313" key="7">
    <source>
        <dbReference type="Proteomes" id="UP000266673"/>
    </source>
</evidence>
<comment type="subcellular location">
    <subcellularLocation>
        <location evidence="1">Membrane</location>
        <topology evidence="1">Multi-pass membrane protein</topology>
    </subcellularLocation>
</comment>
<feature type="transmembrane region" description="Helical" evidence="5">
    <location>
        <begin position="206"/>
        <end position="225"/>
    </location>
</feature>
<feature type="transmembrane region" description="Helical" evidence="5">
    <location>
        <begin position="12"/>
        <end position="32"/>
    </location>
</feature>
<feature type="transmembrane region" description="Helical" evidence="5">
    <location>
        <begin position="138"/>
        <end position="157"/>
    </location>
</feature>
<evidence type="ECO:0000313" key="6">
    <source>
        <dbReference type="EMBL" id="RIB29705.1"/>
    </source>
</evidence>
<dbReference type="OrthoDB" id="10062876at2759"/>